<keyword evidence="5" id="KW-0472">Membrane</keyword>
<dbReference type="AlphaFoldDB" id="A0A9K3CRZ1"/>
<keyword evidence="5" id="KW-1133">Transmembrane helix</keyword>
<feature type="transmembrane region" description="Helical" evidence="5">
    <location>
        <begin position="50"/>
        <end position="69"/>
    </location>
</feature>
<feature type="domain" description="Aminopeptidase P N-terminal" evidence="6">
    <location>
        <begin position="1"/>
        <end position="139"/>
    </location>
</feature>
<proteinExistence type="predicted"/>
<dbReference type="EMBL" id="BDIP01000623">
    <property type="protein sequence ID" value="GIQ82209.1"/>
    <property type="molecule type" value="Genomic_DNA"/>
</dbReference>
<keyword evidence="5" id="KW-0812">Transmembrane</keyword>
<dbReference type="InterPro" id="IPR052433">
    <property type="entry name" value="X-Pro_dipept-like"/>
</dbReference>
<keyword evidence="3" id="KW-0378">Hydrolase</keyword>
<protein>
    <recommendedName>
        <fullName evidence="6">Aminopeptidase P N-terminal domain-containing protein</fullName>
    </recommendedName>
</protein>
<evidence type="ECO:0000313" key="8">
    <source>
        <dbReference type="Proteomes" id="UP000265618"/>
    </source>
</evidence>
<dbReference type="SMART" id="SM01011">
    <property type="entry name" value="AMP_N"/>
    <property type="match status" value="1"/>
</dbReference>
<dbReference type="InterPro" id="IPR007865">
    <property type="entry name" value="Aminopep_P_N"/>
</dbReference>
<dbReference type="PANTHER" id="PTHR43226">
    <property type="entry name" value="XAA-PRO AMINOPEPTIDASE 3"/>
    <property type="match status" value="1"/>
</dbReference>
<dbReference type="GO" id="GO:0070006">
    <property type="term" value="F:metalloaminopeptidase activity"/>
    <property type="evidence" value="ECO:0007669"/>
    <property type="project" value="InterPro"/>
</dbReference>
<dbReference type="PANTHER" id="PTHR43226:SF1">
    <property type="entry name" value="XAA-PRO DIPEPTIDASE"/>
    <property type="match status" value="1"/>
</dbReference>
<dbReference type="GO" id="GO:0006508">
    <property type="term" value="P:proteolysis"/>
    <property type="evidence" value="ECO:0007669"/>
    <property type="project" value="TreeGrafter"/>
</dbReference>
<evidence type="ECO:0000256" key="1">
    <source>
        <dbReference type="ARBA" id="ARBA00001936"/>
    </source>
</evidence>
<dbReference type="Pfam" id="PF05195">
    <property type="entry name" value="AMP_N"/>
    <property type="match status" value="1"/>
</dbReference>
<dbReference type="InterPro" id="IPR029149">
    <property type="entry name" value="Creatin/AminoP/Spt16_N"/>
</dbReference>
<dbReference type="Gene3D" id="3.40.350.10">
    <property type="entry name" value="Creatinase/prolidase N-terminal domain"/>
    <property type="match status" value="1"/>
</dbReference>
<evidence type="ECO:0000313" key="7">
    <source>
        <dbReference type="EMBL" id="GIQ82209.1"/>
    </source>
</evidence>
<dbReference type="GO" id="GO:0030145">
    <property type="term" value="F:manganese ion binding"/>
    <property type="evidence" value="ECO:0007669"/>
    <property type="project" value="InterPro"/>
</dbReference>
<comment type="cofactor">
    <cofactor evidence="1">
        <name>Mn(2+)</name>
        <dbReference type="ChEBI" id="CHEBI:29035"/>
    </cofactor>
</comment>
<keyword evidence="8" id="KW-1185">Reference proteome</keyword>
<feature type="non-terminal residue" evidence="7">
    <location>
        <position position="1"/>
    </location>
</feature>
<dbReference type="SUPFAM" id="SSF55920">
    <property type="entry name" value="Creatinase/aminopeptidase"/>
    <property type="match status" value="1"/>
</dbReference>
<evidence type="ECO:0000256" key="5">
    <source>
        <dbReference type="SAM" id="Phobius"/>
    </source>
</evidence>
<dbReference type="OrthoDB" id="10261878at2759"/>
<dbReference type="SUPFAM" id="SSF53092">
    <property type="entry name" value="Creatinase/prolidase N-terminal domain"/>
    <property type="match status" value="1"/>
</dbReference>
<keyword evidence="2" id="KW-0479">Metal-binding</keyword>
<reference evidence="7 8" key="1">
    <citation type="journal article" date="2018" name="PLoS ONE">
        <title>The draft genome of Kipferlia bialata reveals reductive genome evolution in fornicate parasites.</title>
        <authorList>
            <person name="Tanifuji G."/>
            <person name="Takabayashi S."/>
            <person name="Kume K."/>
            <person name="Takagi M."/>
            <person name="Nakayama T."/>
            <person name="Kamikawa R."/>
            <person name="Inagaki Y."/>
            <person name="Hashimoto T."/>
        </authorList>
    </citation>
    <scope>NUCLEOTIDE SEQUENCE [LARGE SCALE GENOMIC DNA]</scope>
    <source>
        <strain evidence="7">NY0173</strain>
    </source>
</reference>
<evidence type="ECO:0000256" key="3">
    <source>
        <dbReference type="ARBA" id="ARBA00022801"/>
    </source>
</evidence>
<evidence type="ECO:0000256" key="4">
    <source>
        <dbReference type="ARBA" id="ARBA00023211"/>
    </source>
</evidence>
<dbReference type="InterPro" id="IPR036005">
    <property type="entry name" value="Creatinase/aminopeptidase-like"/>
</dbReference>
<comment type="caution">
    <text evidence="7">The sequence shown here is derived from an EMBL/GenBank/DDBJ whole genome shotgun (WGS) entry which is preliminary data.</text>
</comment>
<dbReference type="InterPro" id="IPR000994">
    <property type="entry name" value="Pept_M24"/>
</dbReference>
<keyword evidence="4" id="KW-0464">Manganese</keyword>
<gene>
    <name evidence="7" type="ORF">KIPB_003305</name>
</gene>
<accession>A0A9K3CRZ1</accession>
<dbReference type="Gene3D" id="3.90.230.10">
    <property type="entry name" value="Creatinase/methionine aminopeptidase superfamily"/>
    <property type="match status" value="1"/>
</dbReference>
<sequence length="406" mass="44682">MLAKDHSYNRTKLFERLSAAGVSGLVYLVGADNTELYDTDRDMQFRQESYFFWATGCTVPGSIAVLDIATKQYKLFIPKVSDETAVWIGVPPTLAEYAAELIHCPETEELLYTEALPEYLAQAKPSAVHCLVKMDLDVSCPITSDVLRAHMSECRVIKSDAEVEALYAACVAGAEGHTACMHKMLPGTQEYVADGLMHTAARNHESYWTSFETISAVGKHASTLHFLGGATKVEDGKILLIDAGVSVKGYVSDHTRVMPGGSRFTPNQEAMYNIVLRANKECIKGCKPGTKWEDLHALSLRILLEGLREHGLVRKDTGSIEEQLDLDIPAVFMPHGLGHLIGCDTHDVGGYPAGVERMTRPGYRNMRMRRTLDVGYAVTVEPGMYFVPQMVDAALASEKQGPHLNE</sequence>
<name>A0A9K3CRZ1_9EUKA</name>
<evidence type="ECO:0000259" key="6">
    <source>
        <dbReference type="SMART" id="SM01011"/>
    </source>
</evidence>
<organism evidence="7 8">
    <name type="scientific">Kipferlia bialata</name>
    <dbReference type="NCBI Taxonomy" id="797122"/>
    <lineage>
        <taxon>Eukaryota</taxon>
        <taxon>Metamonada</taxon>
        <taxon>Carpediemonas-like organisms</taxon>
        <taxon>Kipferlia</taxon>
    </lineage>
</organism>
<dbReference type="Proteomes" id="UP000265618">
    <property type="component" value="Unassembled WGS sequence"/>
</dbReference>
<evidence type="ECO:0000256" key="2">
    <source>
        <dbReference type="ARBA" id="ARBA00022723"/>
    </source>
</evidence>
<dbReference type="Pfam" id="PF00557">
    <property type="entry name" value="Peptidase_M24"/>
    <property type="match status" value="1"/>
</dbReference>